<organism evidence="4 5">
    <name type="scientific">Cereibacter sphaeroides</name>
    <name type="common">Rhodobacter sphaeroides</name>
    <dbReference type="NCBI Taxonomy" id="1063"/>
    <lineage>
        <taxon>Bacteria</taxon>
        <taxon>Pseudomonadati</taxon>
        <taxon>Pseudomonadota</taxon>
        <taxon>Alphaproteobacteria</taxon>
        <taxon>Rhodobacterales</taxon>
        <taxon>Paracoccaceae</taxon>
        <taxon>Cereibacter</taxon>
    </lineage>
</organism>
<dbReference type="NCBIfam" id="TIGR01554">
    <property type="entry name" value="major_cap_HK97"/>
    <property type="match status" value="1"/>
</dbReference>
<proteinExistence type="predicted"/>
<dbReference type="SUPFAM" id="SSF56563">
    <property type="entry name" value="Major capsid protein gp5"/>
    <property type="match status" value="1"/>
</dbReference>
<accession>A0A2W5U3S1</accession>
<evidence type="ECO:0000256" key="1">
    <source>
        <dbReference type="ARBA" id="ARBA00004328"/>
    </source>
</evidence>
<dbReference type="AlphaFoldDB" id="A0A2W5U3S1"/>
<evidence type="ECO:0000313" key="5">
    <source>
        <dbReference type="Proteomes" id="UP000248975"/>
    </source>
</evidence>
<comment type="caution">
    <text evidence="4">The sequence shown here is derived from an EMBL/GenBank/DDBJ whole genome shotgun (WGS) entry which is preliminary data.</text>
</comment>
<evidence type="ECO:0000259" key="3">
    <source>
        <dbReference type="Pfam" id="PF05065"/>
    </source>
</evidence>
<comment type="subcellular location">
    <subcellularLocation>
        <location evidence="1">Virion</location>
    </subcellularLocation>
</comment>
<dbReference type="Gene3D" id="3.30.2400.10">
    <property type="entry name" value="Major capsid protein gp5"/>
    <property type="match status" value="1"/>
</dbReference>
<sequence>MKHAPLEIRSGLPLETRRDPPSDPLAIATAAVEELRTAATEAQTRHDTEVRGLTERLAALETRANRPTGTETPTEPTPERRAFAAYLRLGDAISADEQRSLTQSSDTGGGYLAPPEMASEIIRDLLEFSPMRSVASVRTTTAPSVVYPTRGDVTNARWLGENQASEESEISFGQREIAVRELGTHVDISNRLLADAPQAETEVRSALAEDFGRKEALGFLFGDGRNG</sequence>
<evidence type="ECO:0000313" key="4">
    <source>
        <dbReference type="EMBL" id="PZQ98043.1"/>
    </source>
</evidence>
<dbReference type="EMBL" id="QFQS01000002">
    <property type="protein sequence ID" value="PZQ98043.1"/>
    <property type="molecule type" value="Genomic_DNA"/>
</dbReference>
<feature type="domain" description="Phage capsid-like C-terminal" evidence="3">
    <location>
        <begin position="109"/>
        <end position="226"/>
    </location>
</feature>
<feature type="region of interest" description="Disordered" evidence="2">
    <location>
        <begin position="1"/>
        <end position="23"/>
    </location>
</feature>
<protein>
    <submittedName>
        <fullName evidence="4">Phage major capsid protein</fullName>
    </submittedName>
</protein>
<dbReference type="InterPro" id="IPR024455">
    <property type="entry name" value="Phage_capsid"/>
</dbReference>
<dbReference type="InterPro" id="IPR054612">
    <property type="entry name" value="Phage_capsid-like_C"/>
</dbReference>
<gene>
    <name evidence="4" type="ORF">DI533_10325</name>
</gene>
<reference evidence="4 5" key="1">
    <citation type="submission" date="2017-08" db="EMBL/GenBank/DDBJ databases">
        <title>Infants hospitalized years apart are colonized by the same room-sourced microbial strains.</title>
        <authorList>
            <person name="Brooks B."/>
            <person name="Olm M.R."/>
            <person name="Firek B.A."/>
            <person name="Baker R."/>
            <person name="Thomas B.C."/>
            <person name="Morowitz M.J."/>
            <person name="Banfield J.F."/>
        </authorList>
    </citation>
    <scope>NUCLEOTIDE SEQUENCE [LARGE SCALE GENOMIC DNA]</scope>
    <source>
        <strain evidence="4">S2_003_000_R2_11</strain>
    </source>
</reference>
<name>A0A2W5U3S1_CERSP</name>
<dbReference type="Proteomes" id="UP000248975">
    <property type="component" value="Unassembled WGS sequence"/>
</dbReference>
<evidence type="ECO:0000256" key="2">
    <source>
        <dbReference type="SAM" id="MobiDB-lite"/>
    </source>
</evidence>
<dbReference type="Pfam" id="PF05065">
    <property type="entry name" value="Phage_capsid"/>
    <property type="match status" value="1"/>
</dbReference>